<evidence type="ECO:0000313" key="1">
    <source>
        <dbReference type="EMBL" id="BDV44098.1"/>
    </source>
</evidence>
<dbReference type="EMBL" id="AP027151">
    <property type="protein sequence ID" value="BDV44098.1"/>
    <property type="molecule type" value="Genomic_DNA"/>
</dbReference>
<sequence>MVDHSQHAKHPAEVVADVAQKLAFLADSLAAFSDSPVELSSEGVSGLNVMVAEMESQLKAVAQAL</sequence>
<proteinExistence type="predicted"/>
<protein>
    <submittedName>
        <fullName evidence="1">Uncharacterized protein</fullName>
    </submittedName>
</protein>
<keyword evidence="2" id="KW-1185">Reference proteome</keyword>
<dbReference type="Proteomes" id="UP001317705">
    <property type="component" value="Chromosome"/>
</dbReference>
<organism evidence="1 2">
    <name type="scientific">Geotalea uraniireducens</name>
    <dbReference type="NCBI Taxonomy" id="351604"/>
    <lineage>
        <taxon>Bacteria</taxon>
        <taxon>Pseudomonadati</taxon>
        <taxon>Thermodesulfobacteriota</taxon>
        <taxon>Desulfuromonadia</taxon>
        <taxon>Geobacterales</taxon>
        <taxon>Geobacteraceae</taxon>
        <taxon>Geotalea</taxon>
    </lineage>
</organism>
<evidence type="ECO:0000313" key="2">
    <source>
        <dbReference type="Proteomes" id="UP001317705"/>
    </source>
</evidence>
<name>A0ABM8EP99_9BACT</name>
<dbReference type="RefSeq" id="WP_282000210.1">
    <property type="nucleotide sequence ID" value="NZ_AP027151.1"/>
</dbReference>
<gene>
    <name evidence="1" type="ORF">GURASL_30210</name>
</gene>
<accession>A0ABM8EP99</accession>
<reference evidence="1 2" key="1">
    <citation type="submission" date="2022-12" db="EMBL/GenBank/DDBJ databases">
        <title>Polyphasic characterization of Geotalea uranireducens NIT-SL11 newly isolated from a complex of sewage sludge and microbially reduced graphene oxide.</title>
        <authorList>
            <person name="Xie L."/>
            <person name="Yoshida N."/>
            <person name="Meng L."/>
        </authorList>
    </citation>
    <scope>NUCLEOTIDE SEQUENCE [LARGE SCALE GENOMIC DNA]</scope>
    <source>
        <strain evidence="1 2">NIT-SL11</strain>
    </source>
</reference>